<dbReference type="Proteomes" id="UP000038010">
    <property type="component" value="Unassembled WGS sequence"/>
</dbReference>
<dbReference type="InterPro" id="IPR001279">
    <property type="entry name" value="Metallo-B-lactamas"/>
</dbReference>
<dbReference type="GeneID" id="28738238"/>
<dbReference type="PANTHER" id="PTHR23131:SF0">
    <property type="entry name" value="ENDORIBONUCLEASE LACTB2"/>
    <property type="match status" value="1"/>
</dbReference>
<dbReference type="PANTHER" id="PTHR23131">
    <property type="entry name" value="ENDORIBONUCLEASE LACTB2"/>
    <property type="match status" value="1"/>
</dbReference>
<dbReference type="OrthoDB" id="17458at2759"/>
<feature type="domain" description="Metallo-beta-lactamase" evidence="1">
    <location>
        <begin position="45"/>
        <end position="109"/>
    </location>
</feature>
<accession>A0A0N1NXM0</accession>
<dbReference type="AlphaFoldDB" id="A0A0N1NXM0"/>
<organism evidence="2 3">
    <name type="scientific">Cyphellophora attinorum</name>
    <dbReference type="NCBI Taxonomy" id="1664694"/>
    <lineage>
        <taxon>Eukaryota</taxon>
        <taxon>Fungi</taxon>
        <taxon>Dikarya</taxon>
        <taxon>Ascomycota</taxon>
        <taxon>Pezizomycotina</taxon>
        <taxon>Eurotiomycetes</taxon>
        <taxon>Chaetothyriomycetidae</taxon>
        <taxon>Chaetothyriales</taxon>
        <taxon>Cyphellophoraceae</taxon>
        <taxon>Cyphellophora</taxon>
    </lineage>
</organism>
<dbReference type="InterPro" id="IPR036866">
    <property type="entry name" value="RibonucZ/Hydroxyglut_hydro"/>
</dbReference>
<dbReference type="GO" id="GO:0044550">
    <property type="term" value="P:secondary metabolite biosynthetic process"/>
    <property type="evidence" value="ECO:0007669"/>
    <property type="project" value="TreeGrafter"/>
</dbReference>
<dbReference type="STRING" id="1664694.A0A0N1NXM0"/>
<protein>
    <submittedName>
        <fullName evidence="2">Beta-lactamase-like protein</fullName>
    </submittedName>
</protein>
<dbReference type="Pfam" id="PF00753">
    <property type="entry name" value="Lactamase_B"/>
    <property type="match status" value="1"/>
</dbReference>
<dbReference type="EMBL" id="LFJN01000087">
    <property type="protein sequence ID" value="KPI34273.1"/>
    <property type="molecule type" value="Genomic_DNA"/>
</dbReference>
<evidence type="ECO:0000313" key="3">
    <source>
        <dbReference type="Proteomes" id="UP000038010"/>
    </source>
</evidence>
<reference evidence="2 3" key="1">
    <citation type="submission" date="2015-06" db="EMBL/GenBank/DDBJ databases">
        <title>Draft genome of the ant-associated black yeast Phialophora attae CBS 131958.</title>
        <authorList>
            <person name="Moreno L.F."/>
            <person name="Stielow B.J."/>
            <person name="de Hoog S."/>
            <person name="Vicente V.A."/>
            <person name="Weiss V.A."/>
            <person name="de Vries M."/>
            <person name="Cruz L.M."/>
            <person name="Souza E.M."/>
        </authorList>
    </citation>
    <scope>NUCLEOTIDE SEQUENCE [LARGE SCALE GENOMIC DNA]</scope>
    <source>
        <strain evidence="2 3">CBS 131958</strain>
    </source>
</reference>
<name>A0A0N1NXM0_9EURO</name>
<comment type="caution">
    <text evidence="2">The sequence shown here is derived from an EMBL/GenBank/DDBJ whole genome shotgun (WGS) entry which is preliminary data.</text>
</comment>
<keyword evidence="3" id="KW-1185">Reference proteome</keyword>
<dbReference type="RefSeq" id="XP_017994236.1">
    <property type="nucleotide sequence ID" value="XM_018146358.1"/>
</dbReference>
<dbReference type="VEuPathDB" id="FungiDB:AB675_6094"/>
<dbReference type="InterPro" id="IPR050662">
    <property type="entry name" value="Sec-metab_biosynth-thioest"/>
</dbReference>
<proteinExistence type="predicted"/>
<dbReference type="Gene3D" id="3.60.15.10">
    <property type="entry name" value="Ribonuclease Z/Hydroxyacylglutathione hydrolase-like"/>
    <property type="match status" value="1"/>
</dbReference>
<evidence type="ECO:0000313" key="2">
    <source>
        <dbReference type="EMBL" id="KPI34273.1"/>
    </source>
</evidence>
<dbReference type="SUPFAM" id="SSF56281">
    <property type="entry name" value="Metallo-hydrolase/oxidoreductase"/>
    <property type="match status" value="1"/>
</dbReference>
<feature type="non-terminal residue" evidence="2">
    <location>
        <position position="114"/>
    </location>
</feature>
<gene>
    <name evidence="2" type="ORF">AB675_6094</name>
</gene>
<evidence type="ECO:0000259" key="1">
    <source>
        <dbReference type="Pfam" id="PF00753"/>
    </source>
</evidence>
<sequence>MALNLPELPETEKVSTSVIRILGGNPSKASLNNPFPNVFTNSTQGSNTYLLGTGPTRILLDTGEGRSSWRDALSSLLTSEKATIATTLLSHWHHDHIGGVSDLRTHIQPNPEIS</sequence>